<comment type="caution">
    <text evidence="1">The sequence shown here is derived from an EMBL/GenBank/DDBJ whole genome shotgun (WGS) entry which is preliminary data.</text>
</comment>
<sequence>MQMMPFQPQACQGYHTIFQRGIGGFLYLGFLPDGDRLLCISSQYLSLINLLTGEVREIDGDYDEESLLAYGEGMAQTIDIVGQTSGALPLTNQAEVTVSASIDRTGPYPICSIFWQKAEQPPYLIFESYLPYVYGFSPDGRYYVHADDGGLTVLRKKEESSG</sequence>
<proteinExistence type="predicted"/>
<accession>A0ABV8CT69</accession>
<reference evidence="2" key="1">
    <citation type="journal article" date="2019" name="Int. J. Syst. Evol. Microbiol.">
        <title>The Global Catalogue of Microorganisms (GCM) 10K type strain sequencing project: providing services to taxonomists for standard genome sequencing and annotation.</title>
        <authorList>
            <consortium name="The Broad Institute Genomics Platform"/>
            <consortium name="The Broad Institute Genome Sequencing Center for Infectious Disease"/>
            <person name="Wu L."/>
            <person name="Ma J."/>
        </authorList>
    </citation>
    <scope>NUCLEOTIDE SEQUENCE [LARGE SCALE GENOMIC DNA]</scope>
    <source>
        <strain evidence="2">CCUG 67170</strain>
    </source>
</reference>
<evidence type="ECO:0000313" key="1">
    <source>
        <dbReference type="EMBL" id="MFC3927335.1"/>
    </source>
</evidence>
<gene>
    <name evidence="1" type="ORF">ACFORF_01630</name>
</gene>
<protein>
    <submittedName>
        <fullName evidence="1">Uncharacterized protein</fullName>
    </submittedName>
</protein>
<keyword evidence="2" id="KW-1185">Reference proteome</keyword>
<dbReference type="RefSeq" id="WP_380424756.1">
    <property type="nucleotide sequence ID" value="NZ_JBHRZV010000006.1"/>
</dbReference>
<dbReference type="EMBL" id="JBHRZV010000006">
    <property type="protein sequence ID" value="MFC3927335.1"/>
    <property type="molecule type" value="Genomic_DNA"/>
</dbReference>
<organism evidence="1 2">
    <name type="scientific">Streptococcus caprae</name>
    <dbReference type="NCBI Taxonomy" id="1640501"/>
    <lineage>
        <taxon>Bacteria</taxon>
        <taxon>Bacillati</taxon>
        <taxon>Bacillota</taxon>
        <taxon>Bacilli</taxon>
        <taxon>Lactobacillales</taxon>
        <taxon>Streptococcaceae</taxon>
        <taxon>Streptococcus</taxon>
    </lineage>
</organism>
<name>A0ABV8CT69_9STRE</name>
<dbReference type="Proteomes" id="UP001595807">
    <property type="component" value="Unassembled WGS sequence"/>
</dbReference>
<dbReference type="SUPFAM" id="SSF82171">
    <property type="entry name" value="DPP6 N-terminal domain-like"/>
    <property type="match status" value="1"/>
</dbReference>
<evidence type="ECO:0000313" key="2">
    <source>
        <dbReference type="Proteomes" id="UP001595807"/>
    </source>
</evidence>